<sequence length="396" mass="46310">MKIILYIVVLCGGVLHGTSLSENEKILRRFAGLKKAREEIIKEVRANVYKLVDELNEALNKQIAVVDDKSKSPAVKLKALWELQKENPKASKILRVIFEQFVPKHFLDKQNLNETEKARWKEIEKEARANATKLISELKPMLKKSVILDFITKAIPKKLDAFLNLMREKGKTYTVVRTLFEQFNQFYIWRGDFANIEREKINKEMRAKVTKLTGELNEALDRQIAIIDDKSKTFKEKLRALLELTRKNPKVYRVLQFIFEQFTPKRPHFEKYESLSETEKAEIETVRDEIRKEVWAKVAKIIGELNATFIKKTAILDDKSKTFKEKLEALWALRKENPEVYDILWAIYDKFIRRKRPICRRVFKKPHMKERTATSAVSSLKTTTVPEMPVKAGNTA</sequence>
<evidence type="ECO:0000256" key="1">
    <source>
        <dbReference type="SAM" id="SignalP"/>
    </source>
</evidence>
<comment type="caution">
    <text evidence="3">The sequence shown here is derived from an EMBL/GenBank/DDBJ whole genome shotgun (WGS) entry which is preliminary data.</text>
</comment>
<proteinExistence type="predicted"/>
<dbReference type="AlphaFoldDB" id="A0AA36H1D4"/>
<dbReference type="EMBL" id="CATQJL010000305">
    <property type="protein sequence ID" value="CAJ0602006.1"/>
    <property type="molecule type" value="Genomic_DNA"/>
</dbReference>
<evidence type="ECO:0000313" key="3">
    <source>
        <dbReference type="EMBL" id="CAJ0602006.1"/>
    </source>
</evidence>
<accession>A0AA36H1D4</accession>
<gene>
    <name evidence="3" type="ORF">CYNAS_LOCUS13989</name>
</gene>
<protein>
    <recommendedName>
        <fullName evidence="2">SXP/RAL-2 family protein Ani s 5-like cation-binding domain-containing protein</fullName>
    </recommendedName>
</protein>
<reference evidence="3" key="1">
    <citation type="submission" date="2023-07" db="EMBL/GenBank/DDBJ databases">
        <authorList>
            <consortium name="CYATHOMIX"/>
        </authorList>
    </citation>
    <scope>NUCLEOTIDE SEQUENCE</scope>
    <source>
        <strain evidence="3">N/A</strain>
    </source>
</reference>
<feature type="chain" id="PRO_5041375652" description="SXP/RAL-2 family protein Ani s 5-like cation-binding domain-containing protein" evidence="1">
    <location>
        <begin position="20"/>
        <end position="396"/>
    </location>
</feature>
<name>A0AA36H1D4_CYLNA</name>
<keyword evidence="4" id="KW-1185">Reference proteome</keyword>
<organism evidence="3 4">
    <name type="scientific">Cylicocyclus nassatus</name>
    <name type="common">Nematode worm</name>
    <dbReference type="NCBI Taxonomy" id="53992"/>
    <lineage>
        <taxon>Eukaryota</taxon>
        <taxon>Metazoa</taxon>
        <taxon>Ecdysozoa</taxon>
        <taxon>Nematoda</taxon>
        <taxon>Chromadorea</taxon>
        <taxon>Rhabditida</taxon>
        <taxon>Rhabditina</taxon>
        <taxon>Rhabditomorpha</taxon>
        <taxon>Strongyloidea</taxon>
        <taxon>Strongylidae</taxon>
        <taxon>Cylicocyclus</taxon>
    </lineage>
</organism>
<evidence type="ECO:0000313" key="4">
    <source>
        <dbReference type="Proteomes" id="UP001176961"/>
    </source>
</evidence>
<feature type="signal peptide" evidence="1">
    <location>
        <begin position="1"/>
        <end position="19"/>
    </location>
</feature>
<evidence type="ECO:0000259" key="2">
    <source>
        <dbReference type="Pfam" id="PF02520"/>
    </source>
</evidence>
<feature type="domain" description="SXP/RAL-2 family protein Ani s 5-like cation-binding" evidence="2">
    <location>
        <begin position="195"/>
        <end position="262"/>
    </location>
</feature>
<dbReference type="InterPro" id="IPR003677">
    <property type="entry name" value="ANIS5_cation-bd"/>
</dbReference>
<dbReference type="Proteomes" id="UP001176961">
    <property type="component" value="Unassembled WGS sequence"/>
</dbReference>
<dbReference type="Pfam" id="PF02520">
    <property type="entry name" value="ANIS5_cation-bd"/>
    <property type="match status" value="1"/>
</dbReference>
<keyword evidence="1" id="KW-0732">Signal</keyword>